<feature type="region of interest" description="Disordered" evidence="6">
    <location>
        <begin position="1"/>
        <end position="40"/>
    </location>
</feature>
<dbReference type="EMBL" id="KZ825814">
    <property type="protein sequence ID" value="PYH98204.1"/>
    <property type="molecule type" value="Genomic_DNA"/>
</dbReference>
<dbReference type="PANTHER" id="PTHR46910:SF2">
    <property type="entry name" value="ZN(II)2CYS6 TRANSCRIPTION FACTOR (EUROFUNG)"/>
    <property type="match status" value="1"/>
</dbReference>
<keyword evidence="4" id="KW-0804">Transcription</keyword>
<feature type="region of interest" description="Disordered" evidence="6">
    <location>
        <begin position="111"/>
        <end position="227"/>
    </location>
</feature>
<dbReference type="PRINTS" id="PR01217">
    <property type="entry name" value="PRICHEXTENSN"/>
</dbReference>
<dbReference type="InterPro" id="IPR007219">
    <property type="entry name" value="XnlR_reg_dom"/>
</dbReference>
<dbReference type="CDD" id="cd12148">
    <property type="entry name" value="fungal_TF_MHR"/>
    <property type="match status" value="1"/>
</dbReference>
<evidence type="ECO:0000256" key="5">
    <source>
        <dbReference type="ARBA" id="ARBA00023242"/>
    </source>
</evidence>
<feature type="region of interest" description="Disordered" evidence="6">
    <location>
        <begin position="920"/>
        <end position="960"/>
    </location>
</feature>
<dbReference type="AlphaFoldDB" id="A0A319DNE8"/>
<evidence type="ECO:0000256" key="6">
    <source>
        <dbReference type="SAM" id="MobiDB-lite"/>
    </source>
</evidence>
<keyword evidence="2" id="KW-0805">Transcription regulation</keyword>
<feature type="compositionally biased region" description="Low complexity" evidence="6">
    <location>
        <begin position="812"/>
        <end position="821"/>
    </location>
</feature>
<dbReference type="SMART" id="SM00066">
    <property type="entry name" value="GAL4"/>
    <property type="match status" value="1"/>
</dbReference>
<dbReference type="Proteomes" id="UP000247810">
    <property type="component" value="Unassembled WGS sequence"/>
</dbReference>
<protein>
    <recommendedName>
        <fullName evidence="8">Zn(2)-C6 fungal-type domain-containing protein</fullName>
    </recommendedName>
</protein>
<gene>
    <name evidence="9" type="ORF">BO71DRAFT_345499</name>
</gene>
<dbReference type="InterPro" id="IPR001138">
    <property type="entry name" value="Zn2Cys6_DnaBD"/>
</dbReference>
<dbReference type="VEuPathDB" id="FungiDB:BO71DRAFT_345499"/>
<proteinExistence type="predicted"/>
<dbReference type="GO" id="GO:0006351">
    <property type="term" value="P:DNA-templated transcription"/>
    <property type="evidence" value="ECO:0007669"/>
    <property type="project" value="InterPro"/>
</dbReference>
<dbReference type="STRING" id="1448320.A0A319DNE8"/>
<sequence length="1031" mass="114942">MQNSELAAGTWPSWTVQDQPPVFQKTAASQGAPDSGSRRRNPLACEACYKKKTKCEVEGSSKTCIQCLRRHTACHFTTRKEKREDLKRSHYVRNLEDRVKKAESLLRAAGLLNEDLMSPDPDLSDDDDDDDDDDDEADSGGDSEDELISPYFSPRDFSSRRSSGALTSDGRRDSDRAQYRASTTEDDPNTTSAAASASGRRSVSHSTSSKLADCESSDSPSCSHTHAPVFKWDSREDSRYYGRSSSLSILSREALEWIKNKTGEVKILNVVLADSNRDNPWDAWRPEVFHDLFASEVFKPLPPRAEVFTLLRDYFRTVNRLFPLYHEATFMKLVEWQYTQQTCDDAARWASINIILSLAYEYRFSNCQKSEKDRERAWLYYKNAMSVFAELSLRRTDLLSVQALLGMALFLRGNSGTQSALPIITAAIQTCHRMGLHRDIPRPYLSPVEQEQRTRVFWIAYILDQSTCVRAGSAPAQHYEDFDVDFPADNAEDAFVKAHDNSFFRQLCQITVVKSRVFSKLYAAKALENKTPADIFETIKELHDELEEWKHANSFDTKLKPRGSGEDFLIGFASAGLQFVYHNTKIMIHRLPVMIQFASTHYIEQGDAPSMDYDLISRQASASAAICVQAARDTVKLVNNLPWGDIAWIWSLLYYIFLAVMNIFVNILRDPLNKKAKDDLQSLNMAATFFATLIPGDGPCHYARFMTKMCANFERVARAVLERTQRVLRPGESRHSSFRRDQKPTAFVPNAQYHHHPRPQTSPSPSPSSPSSSRSPTPVNVPNLEGLPPVNSSGYVVPDNLSPSPPPPPESPLSRPATTIPANPPFPPPPPPQTAPVPAPASQPYPTTATPTPAQAQAPPTPTTNNNNHPYHANTFFPISVNSDGFTFQQPELWQIPLTADWEITPQILTGLFGPESAYLFPDEMDTTGSQPQPQPQHQHQHQHPPHPHPVTMPSTTPMDMNGFTYAPGPPMAQPHRNSIPNGGVGVGVGGGRMAQNTTTTASTIPSMAAGGQPMLANNGMWVDGTYYTFT</sequence>
<feature type="domain" description="Zn(2)-C6 fungal-type" evidence="8">
    <location>
        <begin position="44"/>
        <end position="76"/>
    </location>
</feature>
<keyword evidence="7" id="KW-0472">Membrane</keyword>
<evidence type="ECO:0000256" key="1">
    <source>
        <dbReference type="ARBA" id="ARBA00022723"/>
    </source>
</evidence>
<feature type="compositionally biased region" description="Acidic residues" evidence="6">
    <location>
        <begin position="122"/>
        <end position="147"/>
    </location>
</feature>
<evidence type="ECO:0000256" key="7">
    <source>
        <dbReference type="SAM" id="Phobius"/>
    </source>
</evidence>
<evidence type="ECO:0000256" key="4">
    <source>
        <dbReference type="ARBA" id="ARBA00023163"/>
    </source>
</evidence>
<keyword evidence="7" id="KW-1133">Transmembrane helix</keyword>
<dbReference type="CDD" id="cd00067">
    <property type="entry name" value="GAL4"/>
    <property type="match status" value="1"/>
</dbReference>
<feature type="transmembrane region" description="Helical" evidence="7">
    <location>
        <begin position="647"/>
        <end position="668"/>
    </location>
</feature>
<evidence type="ECO:0000313" key="9">
    <source>
        <dbReference type="EMBL" id="PYH98204.1"/>
    </source>
</evidence>
<dbReference type="GO" id="GO:0008270">
    <property type="term" value="F:zinc ion binding"/>
    <property type="evidence" value="ECO:0007669"/>
    <property type="project" value="InterPro"/>
</dbReference>
<feature type="compositionally biased region" description="Low complexity" evidence="6">
    <location>
        <begin position="190"/>
        <end position="209"/>
    </location>
</feature>
<dbReference type="InterPro" id="IPR050987">
    <property type="entry name" value="AtrR-like"/>
</dbReference>
<evidence type="ECO:0000259" key="8">
    <source>
        <dbReference type="PROSITE" id="PS50048"/>
    </source>
</evidence>
<evidence type="ECO:0000256" key="3">
    <source>
        <dbReference type="ARBA" id="ARBA00023125"/>
    </source>
</evidence>
<feature type="compositionally biased region" description="Low complexity" evidence="6">
    <location>
        <begin position="149"/>
        <end position="163"/>
    </location>
</feature>
<evidence type="ECO:0000256" key="2">
    <source>
        <dbReference type="ARBA" id="ARBA00023015"/>
    </source>
</evidence>
<evidence type="ECO:0000313" key="10">
    <source>
        <dbReference type="Proteomes" id="UP000247810"/>
    </source>
</evidence>
<keyword evidence="5" id="KW-0539">Nucleus</keyword>
<keyword evidence="7" id="KW-0812">Transmembrane</keyword>
<organism evidence="9 10">
    <name type="scientific">Aspergillus ellipticus CBS 707.79</name>
    <dbReference type="NCBI Taxonomy" id="1448320"/>
    <lineage>
        <taxon>Eukaryota</taxon>
        <taxon>Fungi</taxon>
        <taxon>Dikarya</taxon>
        <taxon>Ascomycota</taxon>
        <taxon>Pezizomycotina</taxon>
        <taxon>Eurotiomycetes</taxon>
        <taxon>Eurotiomycetidae</taxon>
        <taxon>Eurotiales</taxon>
        <taxon>Aspergillaceae</taxon>
        <taxon>Aspergillus</taxon>
        <taxon>Aspergillus subgen. Circumdati</taxon>
    </lineage>
</organism>
<feature type="compositionally biased region" description="Low complexity" evidence="6">
    <location>
        <begin position="844"/>
        <end position="871"/>
    </location>
</feature>
<dbReference type="GO" id="GO:0009893">
    <property type="term" value="P:positive regulation of metabolic process"/>
    <property type="evidence" value="ECO:0007669"/>
    <property type="project" value="UniProtKB-ARBA"/>
</dbReference>
<dbReference type="Pfam" id="PF04082">
    <property type="entry name" value="Fungal_trans"/>
    <property type="match status" value="1"/>
</dbReference>
<dbReference type="GO" id="GO:0000981">
    <property type="term" value="F:DNA-binding transcription factor activity, RNA polymerase II-specific"/>
    <property type="evidence" value="ECO:0007669"/>
    <property type="project" value="InterPro"/>
</dbReference>
<dbReference type="PROSITE" id="PS50048">
    <property type="entry name" value="ZN2_CY6_FUNGAL_2"/>
    <property type="match status" value="1"/>
</dbReference>
<dbReference type="GO" id="GO:0003677">
    <property type="term" value="F:DNA binding"/>
    <property type="evidence" value="ECO:0007669"/>
    <property type="project" value="UniProtKB-KW"/>
</dbReference>
<keyword evidence="1" id="KW-0479">Metal-binding</keyword>
<dbReference type="SUPFAM" id="SSF57701">
    <property type="entry name" value="Zn2/Cys6 DNA-binding domain"/>
    <property type="match status" value="1"/>
</dbReference>
<dbReference type="Gene3D" id="4.10.240.10">
    <property type="entry name" value="Zn(2)-C6 fungal-type DNA-binding domain"/>
    <property type="match status" value="1"/>
</dbReference>
<feature type="compositionally biased region" description="Basic and acidic residues" evidence="6">
    <location>
        <begin position="169"/>
        <end position="178"/>
    </location>
</feature>
<feature type="compositionally biased region" description="Pro residues" evidence="6">
    <location>
        <begin position="822"/>
        <end position="843"/>
    </location>
</feature>
<dbReference type="SMART" id="SM00906">
    <property type="entry name" value="Fungal_trans"/>
    <property type="match status" value="1"/>
</dbReference>
<dbReference type="PANTHER" id="PTHR46910">
    <property type="entry name" value="TRANSCRIPTION FACTOR PDR1"/>
    <property type="match status" value="1"/>
</dbReference>
<dbReference type="InterPro" id="IPR036864">
    <property type="entry name" value="Zn2-C6_fun-type_DNA-bd_sf"/>
</dbReference>
<keyword evidence="10" id="KW-1185">Reference proteome</keyword>
<feature type="compositionally biased region" description="Low complexity" evidence="6">
    <location>
        <begin position="769"/>
        <end position="783"/>
    </location>
</feature>
<dbReference type="OrthoDB" id="2123952at2759"/>
<reference evidence="9 10" key="1">
    <citation type="submission" date="2018-02" db="EMBL/GenBank/DDBJ databases">
        <title>The genomes of Aspergillus section Nigri reveals drivers in fungal speciation.</title>
        <authorList>
            <consortium name="DOE Joint Genome Institute"/>
            <person name="Vesth T.C."/>
            <person name="Nybo J."/>
            <person name="Theobald S."/>
            <person name="Brandl J."/>
            <person name="Frisvad J.C."/>
            <person name="Nielsen K.F."/>
            <person name="Lyhne E.K."/>
            <person name="Kogle M.E."/>
            <person name="Kuo A."/>
            <person name="Riley R."/>
            <person name="Clum A."/>
            <person name="Nolan M."/>
            <person name="Lipzen A."/>
            <person name="Salamov A."/>
            <person name="Henrissat B."/>
            <person name="Wiebenga A."/>
            <person name="De vries R.P."/>
            <person name="Grigoriev I.V."/>
            <person name="Mortensen U.H."/>
            <person name="Andersen M.R."/>
            <person name="Baker S.E."/>
        </authorList>
    </citation>
    <scope>NUCLEOTIDE SEQUENCE [LARGE SCALE GENOMIC DNA]</scope>
    <source>
        <strain evidence="9 10">CBS 707.79</strain>
    </source>
</reference>
<accession>A0A319DNE8</accession>
<name>A0A319DNE8_9EURO</name>
<keyword evidence="3" id="KW-0238">DNA-binding</keyword>
<feature type="region of interest" description="Disordered" evidence="6">
    <location>
        <begin position="750"/>
        <end position="871"/>
    </location>
</feature>